<organism evidence="4">
    <name type="scientific">Pseudo-nitzschia australis</name>
    <dbReference type="NCBI Taxonomy" id="44445"/>
    <lineage>
        <taxon>Eukaryota</taxon>
        <taxon>Sar</taxon>
        <taxon>Stramenopiles</taxon>
        <taxon>Ochrophyta</taxon>
        <taxon>Bacillariophyta</taxon>
        <taxon>Bacillariophyceae</taxon>
        <taxon>Bacillariophycidae</taxon>
        <taxon>Bacillariales</taxon>
        <taxon>Bacillariaceae</taxon>
        <taxon>Pseudo-nitzschia</taxon>
    </lineage>
</organism>
<evidence type="ECO:0000256" key="2">
    <source>
        <dbReference type="SAM" id="Phobius"/>
    </source>
</evidence>
<evidence type="ECO:0000313" key="5">
    <source>
        <dbReference type="EMBL" id="CAE0720521.1"/>
    </source>
</evidence>
<evidence type="ECO:0000259" key="3">
    <source>
        <dbReference type="PROSITE" id="PS51746"/>
    </source>
</evidence>
<dbReference type="PROSITE" id="PS51746">
    <property type="entry name" value="PPM_2"/>
    <property type="match status" value="1"/>
</dbReference>
<keyword evidence="2" id="KW-1133">Transmembrane helix</keyword>
<dbReference type="PANTHER" id="PTHR13832">
    <property type="entry name" value="PROTEIN PHOSPHATASE 2C"/>
    <property type="match status" value="1"/>
</dbReference>
<accession>A0A6U9ZZ29</accession>
<dbReference type="CDD" id="cd00143">
    <property type="entry name" value="PP2Cc"/>
    <property type="match status" value="1"/>
</dbReference>
<sequence length="560" mass="62551">MKTSLSLFRIVFLSILVVFVVNFVVLFVYFPVSFSPPNLTSLSSSSKDHDGPYRKHRGSVLRKKQYYQQRPPLKPRDQRHHQQQQHQQKKQPNQLVDPNQRKETTKENLSNKSKRSDCPFYGCPIYPPELTNPELNQTIRRVLESSGLEFELSPLSSESKPKPSKNIVEFDFGADSFATLSQQGKSHVYNQDRAVYIPTFLSDLLLSTSTSSKSAAAAAASTPKSFLVCIFDGHGKLGHDVAQEVVEKFPLLLAEKLTLGLDGGGDNEFTAFRNAIRNNTDIKNNNIISSSSSSIANNEAILVHTEDYDRTDFIIQKALHETFLEVSENGTRSAFLLGGCTASVTLRWRSRLYVANAGDSQTILVSAVVSTENKQQNQQQKQKKSVVAKVEYQTRKDKANQPGERARIEKLGGKIHVNPKGFDPRVIVHSKAANDTIGLAMSRSLGDWEWKEVGVTAEPTIGVIDLSKLSESSAPQKTIFLLAASDGFWDMRQQQFLAFLAAASFVIIPKGDDGNSGDTRNGKQQQRLRPLFHLYDIIRRITPKVQKGYRDDITATIVHI</sequence>
<protein>
    <recommendedName>
        <fullName evidence="3">PPM-type phosphatase domain-containing protein</fullName>
    </recommendedName>
</protein>
<dbReference type="InterPro" id="IPR001932">
    <property type="entry name" value="PPM-type_phosphatase-like_dom"/>
</dbReference>
<dbReference type="EMBL" id="HBIX01018594">
    <property type="protein sequence ID" value="CAE0720521.1"/>
    <property type="molecule type" value="Transcribed_RNA"/>
</dbReference>
<feature type="domain" description="PPM-type phosphatase" evidence="3">
    <location>
        <begin position="176"/>
        <end position="560"/>
    </location>
</feature>
<dbReference type="SUPFAM" id="SSF81606">
    <property type="entry name" value="PP2C-like"/>
    <property type="match status" value="1"/>
</dbReference>
<proteinExistence type="predicted"/>
<dbReference type="Pfam" id="PF00481">
    <property type="entry name" value="PP2C"/>
    <property type="match status" value="1"/>
</dbReference>
<dbReference type="SMART" id="SM00332">
    <property type="entry name" value="PP2Cc"/>
    <property type="match status" value="1"/>
</dbReference>
<dbReference type="EMBL" id="HBIX01018593">
    <property type="protein sequence ID" value="CAE0720520.1"/>
    <property type="molecule type" value="Transcribed_RNA"/>
</dbReference>
<keyword evidence="2" id="KW-0472">Membrane</keyword>
<feature type="compositionally biased region" description="Basic residues" evidence="1">
    <location>
        <begin position="77"/>
        <end position="89"/>
    </location>
</feature>
<dbReference type="GO" id="GO:0004722">
    <property type="term" value="F:protein serine/threonine phosphatase activity"/>
    <property type="evidence" value="ECO:0007669"/>
    <property type="project" value="InterPro"/>
</dbReference>
<dbReference type="Gene3D" id="3.60.40.10">
    <property type="entry name" value="PPM-type phosphatase domain"/>
    <property type="match status" value="1"/>
</dbReference>
<gene>
    <name evidence="4" type="ORF">PAUS00366_LOCUS13274</name>
    <name evidence="5" type="ORF">PAUS00366_LOCUS13275</name>
</gene>
<dbReference type="InterPro" id="IPR015655">
    <property type="entry name" value="PP2C"/>
</dbReference>
<keyword evidence="2" id="KW-0812">Transmembrane</keyword>
<evidence type="ECO:0000256" key="1">
    <source>
        <dbReference type="SAM" id="MobiDB-lite"/>
    </source>
</evidence>
<feature type="compositionally biased region" description="Basic residues" evidence="1">
    <location>
        <begin position="54"/>
        <end position="65"/>
    </location>
</feature>
<feature type="transmembrane region" description="Helical" evidence="2">
    <location>
        <begin position="7"/>
        <end position="30"/>
    </location>
</feature>
<name>A0A6U9ZZ29_9STRA</name>
<feature type="region of interest" description="Disordered" evidence="1">
    <location>
        <begin position="40"/>
        <end position="115"/>
    </location>
</feature>
<dbReference type="InterPro" id="IPR036457">
    <property type="entry name" value="PPM-type-like_dom_sf"/>
</dbReference>
<reference evidence="4" key="1">
    <citation type="submission" date="2021-01" db="EMBL/GenBank/DDBJ databases">
        <authorList>
            <person name="Corre E."/>
            <person name="Pelletier E."/>
            <person name="Niang G."/>
            <person name="Scheremetjew M."/>
            <person name="Finn R."/>
            <person name="Kale V."/>
            <person name="Holt S."/>
            <person name="Cochrane G."/>
            <person name="Meng A."/>
            <person name="Brown T."/>
            <person name="Cohen L."/>
        </authorList>
    </citation>
    <scope>NUCLEOTIDE SEQUENCE</scope>
    <source>
        <strain evidence="4">10249 10 AB</strain>
    </source>
</reference>
<dbReference type="AlphaFoldDB" id="A0A6U9ZZ29"/>
<dbReference type="PANTHER" id="PTHR13832:SF699">
    <property type="entry name" value="INTEGRIN-LINKED KINASE-ASSOCIATED SERINE_THREONINE PHOSPHATASE 2C"/>
    <property type="match status" value="1"/>
</dbReference>
<evidence type="ECO:0000313" key="4">
    <source>
        <dbReference type="EMBL" id="CAE0720520.1"/>
    </source>
</evidence>